<accession>A0A7W8UB80</accession>
<dbReference type="EC" id="1.4.1.3" evidence="3"/>
<dbReference type="InterPro" id="IPR036291">
    <property type="entry name" value="NAD(P)-bd_dom_sf"/>
</dbReference>
<organism evidence="3 4">
    <name type="scientific">Rhizobium giardinii</name>
    <dbReference type="NCBI Taxonomy" id="56731"/>
    <lineage>
        <taxon>Bacteria</taxon>
        <taxon>Pseudomonadati</taxon>
        <taxon>Pseudomonadota</taxon>
        <taxon>Alphaproteobacteria</taxon>
        <taxon>Hyphomicrobiales</taxon>
        <taxon>Rhizobiaceae</taxon>
        <taxon>Rhizobium/Agrobacterium group</taxon>
        <taxon>Rhizobium</taxon>
    </lineage>
</organism>
<dbReference type="EMBL" id="JACHBK010000006">
    <property type="protein sequence ID" value="MBB5536197.1"/>
    <property type="molecule type" value="Genomic_DNA"/>
</dbReference>
<comment type="caution">
    <text evidence="3">The sequence shown here is derived from an EMBL/GenBank/DDBJ whole genome shotgun (WGS) entry which is preliminary data.</text>
</comment>
<evidence type="ECO:0000313" key="3">
    <source>
        <dbReference type="EMBL" id="MBB5536197.1"/>
    </source>
</evidence>
<feature type="domain" description="Glutamate/phenylalanine/leucine/valine/L-tryptophan dehydrogenase C-terminal" evidence="2">
    <location>
        <begin position="2"/>
        <end position="52"/>
    </location>
</feature>
<dbReference type="GO" id="GO:0006538">
    <property type="term" value="P:L-glutamate catabolic process"/>
    <property type="evidence" value="ECO:0007669"/>
    <property type="project" value="TreeGrafter"/>
</dbReference>
<protein>
    <submittedName>
        <fullName evidence="3">Glutamate dehydrogenase (NAD(P)+)</fullName>
        <ecNumber evidence="3">1.4.1.3</ecNumber>
    </submittedName>
</protein>
<dbReference type="PANTHER" id="PTHR11606">
    <property type="entry name" value="GLUTAMATE DEHYDROGENASE"/>
    <property type="match status" value="1"/>
</dbReference>
<dbReference type="Gene3D" id="3.40.50.720">
    <property type="entry name" value="NAD(P)-binding Rossmann-like Domain"/>
    <property type="match status" value="1"/>
</dbReference>
<evidence type="ECO:0000256" key="1">
    <source>
        <dbReference type="ARBA" id="ARBA00023002"/>
    </source>
</evidence>
<dbReference type="AlphaFoldDB" id="A0A7W8UB80"/>
<dbReference type="GO" id="GO:0004352">
    <property type="term" value="F:glutamate dehydrogenase (NAD+) activity"/>
    <property type="evidence" value="ECO:0007669"/>
    <property type="project" value="TreeGrafter"/>
</dbReference>
<dbReference type="InterPro" id="IPR006096">
    <property type="entry name" value="Glu/Leu/Phe/Val/Trp_DH_C"/>
</dbReference>
<dbReference type="PANTHER" id="PTHR11606:SF13">
    <property type="entry name" value="GLUTAMATE DEHYDROGENASE 1, MITOCHONDRIAL"/>
    <property type="match status" value="1"/>
</dbReference>
<sequence length="97" mass="10853">MVEAANGAGYLRGRQGAARTRGVTILPDLYVNAGGVVVSYFEWVKNLTHIPFGLMERRRRERRNQTIATALERMTGKEFPADIRDEFLEGGAETDNP</sequence>
<dbReference type="Proteomes" id="UP000585507">
    <property type="component" value="Unassembled WGS sequence"/>
</dbReference>
<reference evidence="3 4" key="1">
    <citation type="submission" date="2020-08" db="EMBL/GenBank/DDBJ databases">
        <title>Genomic Encyclopedia of Type Strains, Phase IV (KMG-V): Genome sequencing to study the core and pangenomes of soil and plant-associated prokaryotes.</title>
        <authorList>
            <person name="Whitman W."/>
        </authorList>
    </citation>
    <scope>NUCLEOTIDE SEQUENCE [LARGE SCALE GENOMIC DNA]</scope>
    <source>
        <strain evidence="3 4">SEMIA 4084</strain>
    </source>
</reference>
<dbReference type="Pfam" id="PF00208">
    <property type="entry name" value="ELFV_dehydrog"/>
    <property type="match status" value="1"/>
</dbReference>
<evidence type="ECO:0000259" key="2">
    <source>
        <dbReference type="Pfam" id="PF00208"/>
    </source>
</evidence>
<proteinExistence type="predicted"/>
<keyword evidence="1 3" id="KW-0560">Oxidoreductase</keyword>
<name>A0A7W8UB80_9HYPH</name>
<evidence type="ECO:0000313" key="4">
    <source>
        <dbReference type="Proteomes" id="UP000585507"/>
    </source>
</evidence>
<dbReference type="SUPFAM" id="SSF51735">
    <property type="entry name" value="NAD(P)-binding Rossmann-fold domains"/>
    <property type="match status" value="1"/>
</dbReference>
<gene>
    <name evidence="3" type="ORF">GGD55_002904</name>
</gene>
<keyword evidence="4" id="KW-1185">Reference proteome</keyword>
<dbReference type="RefSeq" id="WP_026203896.1">
    <property type="nucleotide sequence ID" value="NZ_JACHBK010000006.1"/>
</dbReference>